<protein>
    <recommendedName>
        <fullName evidence="7">NAC domain-containing protein</fullName>
    </recommendedName>
</protein>
<dbReference type="Proteomes" id="UP001372338">
    <property type="component" value="Unassembled WGS sequence"/>
</dbReference>
<keyword evidence="9" id="KW-1185">Reference proteome</keyword>
<dbReference type="InterPro" id="IPR036093">
    <property type="entry name" value="NAC_dom_sf"/>
</dbReference>
<evidence type="ECO:0000313" key="9">
    <source>
        <dbReference type="Proteomes" id="UP001372338"/>
    </source>
</evidence>
<feature type="region of interest" description="Disordered" evidence="6">
    <location>
        <begin position="95"/>
        <end position="115"/>
    </location>
</feature>
<gene>
    <name evidence="8" type="ORF">RIF29_30843</name>
</gene>
<dbReference type="Gene3D" id="2.170.150.80">
    <property type="entry name" value="NAC domain"/>
    <property type="match status" value="1"/>
</dbReference>
<dbReference type="EMBL" id="JAYWIO010000006">
    <property type="protein sequence ID" value="KAK7257113.1"/>
    <property type="molecule type" value="Genomic_DNA"/>
</dbReference>
<evidence type="ECO:0000256" key="4">
    <source>
        <dbReference type="ARBA" id="ARBA00023163"/>
    </source>
</evidence>
<comment type="subcellular location">
    <subcellularLocation>
        <location evidence="1">Nucleus</location>
    </subcellularLocation>
</comment>
<evidence type="ECO:0000259" key="7">
    <source>
        <dbReference type="PROSITE" id="PS51005"/>
    </source>
</evidence>
<evidence type="ECO:0000256" key="6">
    <source>
        <dbReference type="SAM" id="MobiDB-lite"/>
    </source>
</evidence>
<dbReference type="Pfam" id="PF02365">
    <property type="entry name" value="NAM"/>
    <property type="match status" value="1"/>
</dbReference>
<accession>A0AAN9EH16</accession>
<evidence type="ECO:0000256" key="5">
    <source>
        <dbReference type="ARBA" id="ARBA00023242"/>
    </source>
</evidence>
<reference evidence="8 9" key="1">
    <citation type="submission" date="2024-01" db="EMBL/GenBank/DDBJ databases">
        <title>The genomes of 5 underutilized Papilionoideae crops provide insights into root nodulation and disease resistanc.</title>
        <authorList>
            <person name="Yuan L."/>
        </authorList>
    </citation>
    <scope>NUCLEOTIDE SEQUENCE [LARGE SCALE GENOMIC DNA]</scope>
    <source>
        <strain evidence="8">ZHUSHIDOU_FW_LH</strain>
        <tissue evidence="8">Leaf</tissue>
    </source>
</reference>
<evidence type="ECO:0000256" key="2">
    <source>
        <dbReference type="ARBA" id="ARBA00023015"/>
    </source>
</evidence>
<evidence type="ECO:0000313" key="8">
    <source>
        <dbReference type="EMBL" id="KAK7257113.1"/>
    </source>
</evidence>
<evidence type="ECO:0000256" key="3">
    <source>
        <dbReference type="ARBA" id="ARBA00023125"/>
    </source>
</evidence>
<dbReference type="PANTHER" id="PTHR31989">
    <property type="entry name" value="NAC DOMAIN-CONTAINING PROTEIN 82-RELATED"/>
    <property type="match status" value="1"/>
</dbReference>
<keyword evidence="4" id="KW-0804">Transcription</keyword>
<evidence type="ECO:0000256" key="1">
    <source>
        <dbReference type="ARBA" id="ARBA00004123"/>
    </source>
</evidence>
<dbReference type="PROSITE" id="PS51005">
    <property type="entry name" value="NAC"/>
    <property type="match status" value="1"/>
</dbReference>
<proteinExistence type="predicted"/>
<dbReference type="GO" id="GO:0005634">
    <property type="term" value="C:nucleus"/>
    <property type="evidence" value="ECO:0007669"/>
    <property type="project" value="UniProtKB-SubCell"/>
</dbReference>
<keyword evidence="3" id="KW-0238">DNA-binding</keyword>
<name>A0AAN9EH16_CROPI</name>
<keyword evidence="2" id="KW-0805">Transcription regulation</keyword>
<dbReference type="GO" id="GO:0006355">
    <property type="term" value="P:regulation of DNA-templated transcription"/>
    <property type="evidence" value="ECO:0007669"/>
    <property type="project" value="InterPro"/>
</dbReference>
<dbReference type="GO" id="GO:0003677">
    <property type="term" value="F:DNA binding"/>
    <property type="evidence" value="ECO:0007669"/>
    <property type="project" value="UniProtKB-KW"/>
</dbReference>
<dbReference type="SUPFAM" id="SSF101941">
    <property type="entry name" value="NAC domain"/>
    <property type="match status" value="1"/>
</dbReference>
<comment type="caution">
    <text evidence="8">The sequence shown here is derived from an EMBL/GenBank/DDBJ whole genome shotgun (WGS) entry which is preliminary data.</text>
</comment>
<feature type="domain" description="NAC" evidence="7">
    <location>
        <begin position="10"/>
        <end position="115"/>
    </location>
</feature>
<sequence length="115" mass="12962">MEGANDHALFPLGCTFSPIDEDLVNIYLMKKVFGQAQLNIIPHGDVFQSDPSLLPGGTLQTKTKWVMHEFRLARHETPDLLQVADWAVYRLFEDKSKSEEGSDEKSSKKNNDDAP</sequence>
<organism evidence="8 9">
    <name type="scientific">Crotalaria pallida</name>
    <name type="common">Smooth rattlebox</name>
    <name type="synonym">Crotalaria striata</name>
    <dbReference type="NCBI Taxonomy" id="3830"/>
    <lineage>
        <taxon>Eukaryota</taxon>
        <taxon>Viridiplantae</taxon>
        <taxon>Streptophyta</taxon>
        <taxon>Embryophyta</taxon>
        <taxon>Tracheophyta</taxon>
        <taxon>Spermatophyta</taxon>
        <taxon>Magnoliopsida</taxon>
        <taxon>eudicotyledons</taxon>
        <taxon>Gunneridae</taxon>
        <taxon>Pentapetalae</taxon>
        <taxon>rosids</taxon>
        <taxon>fabids</taxon>
        <taxon>Fabales</taxon>
        <taxon>Fabaceae</taxon>
        <taxon>Papilionoideae</taxon>
        <taxon>50 kb inversion clade</taxon>
        <taxon>genistoids sensu lato</taxon>
        <taxon>core genistoids</taxon>
        <taxon>Crotalarieae</taxon>
        <taxon>Crotalaria</taxon>
    </lineage>
</organism>
<dbReference type="AlphaFoldDB" id="A0AAN9EH16"/>
<keyword evidence="5" id="KW-0539">Nucleus</keyword>
<dbReference type="InterPro" id="IPR003441">
    <property type="entry name" value="NAC-dom"/>
</dbReference>